<dbReference type="Proteomes" id="UP001218188">
    <property type="component" value="Unassembled WGS sequence"/>
</dbReference>
<dbReference type="AlphaFoldDB" id="A0AAD6SR72"/>
<proteinExistence type="predicted"/>
<evidence type="ECO:0000313" key="1">
    <source>
        <dbReference type="EMBL" id="KAJ7030357.1"/>
    </source>
</evidence>
<evidence type="ECO:0000313" key="2">
    <source>
        <dbReference type="Proteomes" id="UP001218188"/>
    </source>
</evidence>
<keyword evidence="2" id="KW-1185">Reference proteome</keyword>
<evidence type="ECO:0008006" key="3">
    <source>
        <dbReference type="Google" id="ProtNLM"/>
    </source>
</evidence>
<feature type="non-terminal residue" evidence="1">
    <location>
        <position position="92"/>
    </location>
</feature>
<reference evidence="1" key="1">
    <citation type="submission" date="2023-03" db="EMBL/GenBank/DDBJ databases">
        <title>Massive genome expansion in bonnet fungi (Mycena s.s.) driven by repeated elements and novel gene families across ecological guilds.</title>
        <authorList>
            <consortium name="Lawrence Berkeley National Laboratory"/>
            <person name="Harder C.B."/>
            <person name="Miyauchi S."/>
            <person name="Viragh M."/>
            <person name="Kuo A."/>
            <person name="Thoen E."/>
            <person name="Andreopoulos B."/>
            <person name="Lu D."/>
            <person name="Skrede I."/>
            <person name="Drula E."/>
            <person name="Henrissat B."/>
            <person name="Morin E."/>
            <person name="Kohler A."/>
            <person name="Barry K."/>
            <person name="LaButti K."/>
            <person name="Morin E."/>
            <person name="Salamov A."/>
            <person name="Lipzen A."/>
            <person name="Mereny Z."/>
            <person name="Hegedus B."/>
            <person name="Baldrian P."/>
            <person name="Stursova M."/>
            <person name="Weitz H."/>
            <person name="Taylor A."/>
            <person name="Grigoriev I.V."/>
            <person name="Nagy L.G."/>
            <person name="Martin F."/>
            <person name="Kauserud H."/>
        </authorList>
    </citation>
    <scope>NUCLEOTIDE SEQUENCE</scope>
    <source>
        <strain evidence="1">CBHHK200</strain>
    </source>
</reference>
<comment type="caution">
    <text evidence="1">The sequence shown here is derived from an EMBL/GenBank/DDBJ whole genome shotgun (WGS) entry which is preliminary data.</text>
</comment>
<protein>
    <recommendedName>
        <fullName evidence="3">F-box domain-containing protein</fullName>
    </recommendedName>
</protein>
<gene>
    <name evidence="1" type="ORF">C8F04DRAFT_1236497</name>
</gene>
<accession>A0AAD6SR72</accession>
<name>A0AAD6SR72_9AGAR</name>
<organism evidence="1 2">
    <name type="scientific">Mycena alexandri</name>
    <dbReference type="NCBI Taxonomy" id="1745969"/>
    <lineage>
        <taxon>Eukaryota</taxon>
        <taxon>Fungi</taxon>
        <taxon>Dikarya</taxon>
        <taxon>Basidiomycota</taxon>
        <taxon>Agaricomycotina</taxon>
        <taxon>Agaricomycetes</taxon>
        <taxon>Agaricomycetidae</taxon>
        <taxon>Agaricales</taxon>
        <taxon>Marasmiineae</taxon>
        <taxon>Mycenaceae</taxon>
        <taxon>Mycena</taxon>
    </lineage>
</organism>
<dbReference type="EMBL" id="JARJCM010000091">
    <property type="protein sequence ID" value="KAJ7030357.1"/>
    <property type="molecule type" value="Genomic_DNA"/>
</dbReference>
<sequence>MRLPQELLDEIIGHLDLSRKFDRETSQTLMSCALVSRALARPSQMALFYRISTWDNFEDDLQFCFNLLALLSSSPHLADYIRTLDVGFPYNR</sequence>